<accession>A0A8S1Y657</accession>
<gene>
    <name evidence="1" type="ORF">POCTA_138.1.T1410008</name>
</gene>
<evidence type="ECO:0000313" key="1">
    <source>
        <dbReference type="EMBL" id="CAD8207402.1"/>
    </source>
</evidence>
<comment type="caution">
    <text evidence="1">The sequence shown here is derived from an EMBL/GenBank/DDBJ whole genome shotgun (WGS) entry which is preliminary data.</text>
</comment>
<dbReference type="EMBL" id="CAJJDP010000142">
    <property type="protein sequence ID" value="CAD8207402.1"/>
    <property type="molecule type" value="Genomic_DNA"/>
</dbReference>
<dbReference type="AlphaFoldDB" id="A0A8S1Y657"/>
<evidence type="ECO:0000313" key="2">
    <source>
        <dbReference type="Proteomes" id="UP000683925"/>
    </source>
</evidence>
<sequence>MSITLQESDAVIGSIDLANNGIILKGFYLPKRQCSPQPKIIYLKS</sequence>
<organism evidence="1 2">
    <name type="scientific">Paramecium octaurelia</name>
    <dbReference type="NCBI Taxonomy" id="43137"/>
    <lineage>
        <taxon>Eukaryota</taxon>
        <taxon>Sar</taxon>
        <taxon>Alveolata</taxon>
        <taxon>Ciliophora</taxon>
        <taxon>Intramacronucleata</taxon>
        <taxon>Oligohymenophorea</taxon>
        <taxon>Peniculida</taxon>
        <taxon>Parameciidae</taxon>
        <taxon>Paramecium</taxon>
    </lineage>
</organism>
<keyword evidence="2" id="KW-1185">Reference proteome</keyword>
<dbReference type="Proteomes" id="UP000683925">
    <property type="component" value="Unassembled WGS sequence"/>
</dbReference>
<name>A0A8S1Y657_PAROT</name>
<reference evidence="1" key="1">
    <citation type="submission" date="2021-01" db="EMBL/GenBank/DDBJ databases">
        <authorList>
            <consortium name="Genoscope - CEA"/>
            <person name="William W."/>
        </authorList>
    </citation>
    <scope>NUCLEOTIDE SEQUENCE</scope>
</reference>
<proteinExistence type="predicted"/>
<protein>
    <submittedName>
        <fullName evidence="1">Uncharacterized protein</fullName>
    </submittedName>
</protein>